<dbReference type="RefSeq" id="XP_067742557.1">
    <property type="nucleotide sequence ID" value="XM_067894927.1"/>
</dbReference>
<dbReference type="Proteomes" id="UP000005238">
    <property type="component" value="Unassembled WGS sequence"/>
</dbReference>
<dbReference type="PANTHER" id="PTHR34733:SF1">
    <property type="match status" value="1"/>
</dbReference>
<dbReference type="AlphaFoldDB" id="H3GIU9"/>
<dbReference type="EnsemblProtists" id="Phyra76013">
    <property type="protein sequence ID" value="Phyra76013"/>
    <property type="gene ID" value="Phyra76013"/>
</dbReference>
<proteinExistence type="predicted"/>
<sequence>MKVINTTAFALVCLLAQAASAKKNFDSLDHASGHGNANATTSVSFDPAGAKMQVCPTGDCSNGKFMRLTVLSLTELTSTGAEVAKNKANNFTATSDWTDIVTVMVGGVNVSSTTFVSKLTVGSTSVAFNLTASIPQANWTVTYGSQAFIVPAGALKFTVDVGKWPFDTTTNTLALALKLDAKGPNGKAVGRPEKKAKTQGTKGNSTIDRVDMGESMFMDAPSIVFIDGKEANVTNSSVIQVGSDSAFQWVFPHFLDTLHYDPVVGDSSTTTTTTTSSSSSSGAATTTPAASSASKLSLSSLAATGLVALAYSFF</sequence>
<evidence type="ECO:0000256" key="2">
    <source>
        <dbReference type="SAM" id="SignalP"/>
    </source>
</evidence>
<dbReference type="eggNOG" id="ENOG502SBX8">
    <property type="taxonomic scope" value="Eukaryota"/>
</dbReference>
<feature type="region of interest" description="Disordered" evidence="1">
    <location>
        <begin position="185"/>
        <end position="205"/>
    </location>
</feature>
<feature type="chain" id="PRO_5003587257" evidence="2">
    <location>
        <begin position="22"/>
        <end position="314"/>
    </location>
</feature>
<dbReference type="OrthoDB" id="167659at2759"/>
<organism evidence="3 4">
    <name type="scientific">Phytophthora ramorum</name>
    <name type="common">Sudden oak death agent</name>
    <dbReference type="NCBI Taxonomy" id="164328"/>
    <lineage>
        <taxon>Eukaryota</taxon>
        <taxon>Sar</taxon>
        <taxon>Stramenopiles</taxon>
        <taxon>Oomycota</taxon>
        <taxon>Peronosporomycetes</taxon>
        <taxon>Peronosporales</taxon>
        <taxon>Peronosporaceae</taxon>
        <taxon>Phytophthora</taxon>
    </lineage>
</organism>
<dbReference type="OMA" id="VCILAHT"/>
<accession>H3GIU9</accession>
<feature type="signal peptide" evidence="2">
    <location>
        <begin position="1"/>
        <end position="21"/>
    </location>
</feature>
<dbReference type="InParanoid" id="H3GIU9"/>
<dbReference type="GeneID" id="94230702"/>
<dbReference type="PANTHER" id="PTHR34733">
    <property type="match status" value="1"/>
</dbReference>
<keyword evidence="4" id="KW-1185">Reference proteome</keyword>
<reference evidence="4" key="1">
    <citation type="journal article" date="2006" name="Science">
        <title>Phytophthora genome sequences uncover evolutionary origins and mechanisms of pathogenesis.</title>
        <authorList>
            <person name="Tyler B.M."/>
            <person name="Tripathy S."/>
            <person name="Zhang X."/>
            <person name="Dehal P."/>
            <person name="Jiang R.H."/>
            <person name="Aerts A."/>
            <person name="Arredondo F.D."/>
            <person name="Baxter L."/>
            <person name="Bensasson D."/>
            <person name="Beynon J.L."/>
            <person name="Chapman J."/>
            <person name="Damasceno C.M."/>
            <person name="Dorrance A.E."/>
            <person name="Dou D."/>
            <person name="Dickerman A.W."/>
            <person name="Dubchak I.L."/>
            <person name="Garbelotto M."/>
            <person name="Gijzen M."/>
            <person name="Gordon S.G."/>
            <person name="Govers F."/>
            <person name="Grunwald N.J."/>
            <person name="Huang W."/>
            <person name="Ivors K.L."/>
            <person name="Jones R.W."/>
            <person name="Kamoun S."/>
            <person name="Krampis K."/>
            <person name="Lamour K.H."/>
            <person name="Lee M.K."/>
            <person name="McDonald W.H."/>
            <person name="Medina M."/>
            <person name="Meijer H.J."/>
            <person name="Nordberg E.K."/>
            <person name="Maclean D.J."/>
            <person name="Ospina-Giraldo M.D."/>
            <person name="Morris P.F."/>
            <person name="Phuntumart V."/>
            <person name="Putnam N.H."/>
            <person name="Rash S."/>
            <person name="Rose J.K."/>
            <person name="Sakihama Y."/>
            <person name="Salamov A.A."/>
            <person name="Savidor A."/>
            <person name="Scheuring C.F."/>
            <person name="Smith B.M."/>
            <person name="Sobral B.W."/>
            <person name="Terry A."/>
            <person name="Torto-Alalibo T.A."/>
            <person name="Win J."/>
            <person name="Xu Z."/>
            <person name="Zhang H."/>
            <person name="Grigoriev I.V."/>
            <person name="Rokhsar D.S."/>
            <person name="Boore J.L."/>
        </authorList>
    </citation>
    <scope>NUCLEOTIDE SEQUENCE [LARGE SCALE GENOMIC DNA]</scope>
    <source>
        <strain evidence="4">Pr102</strain>
    </source>
</reference>
<keyword evidence="2" id="KW-0732">Signal</keyword>
<evidence type="ECO:0000256" key="1">
    <source>
        <dbReference type="SAM" id="MobiDB-lite"/>
    </source>
</evidence>
<evidence type="ECO:0000313" key="3">
    <source>
        <dbReference type="EnsemblProtists" id="Phyra76013"/>
    </source>
</evidence>
<feature type="region of interest" description="Disordered" evidence="1">
    <location>
        <begin position="267"/>
        <end position="287"/>
    </location>
</feature>
<name>H3GIU9_PHYRM</name>
<dbReference type="VEuPathDB" id="FungiDB:KRP22_1906"/>
<dbReference type="EMBL" id="DS566012">
    <property type="status" value="NOT_ANNOTATED_CDS"/>
    <property type="molecule type" value="Genomic_DNA"/>
</dbReference>
<evidence type="ECO:0000313" key="4">
    <source>
        <dbReference type="Proteomes" id="UP000005238"/>
    </source>
</evidence>
<reference evidence="3" key="2">
    <citation type="submission" date="2015-06" db="UniProtKB">
        <authorList>
            <consortium name="EnsemblProtists"/>
        </authorList>
    </citation>
    <scope>IDENTIFICATION</scope>
    <source>
        <strain evidence="3">Pr102</strain>
    </source>
</reference>
<protein>
    <submittedName>
        <fullName evidence="3">Uncharacterized protein</fullName>
    </submittedName>
</protein>
<dbReference type="VEuPathDB" id="FungiDB:KRP23_9379"/>
<dbReference type="HOGENOM" id="CLU_055369_1_0_1"/>